<evidence type="ECO:0000313" key="2">
    <source>
        <dbReference type="EMBL" id="MBB5022607.1"/>
    </source>
</evidence>
<name>A0A7W8DHQ5_9BACT</name>
<accession>A0A7W8DHQ5</accession>
<sequence>MDKLLGLPREELITIARGLSIAGRSRMSNRELAEAVYRLSLEAGVSSFYLHSSTDGHLRVEFDNIYLPAEIGHTRACLMYRDPLWAFAYWEITPELLSGKLSTSLVLKVIDAGTNKEHSCIEQVDRTGRWYLNLNAPESAFYIVIGTFSEGGFVELVRSNQVKMPALGISADREELVFYNRQTESRRTYASKDKSIGDWDTLGETFTLDRENSRLLHRSISGSRQHFENPTESNRSDYDKQPD</sequence>
<feature type="compositionally biased region" description="Basic and acidic residues" evidence="1">
    <location>
        <begin position="225"/>
        <end position="243"/>
    </location>
</feature>
<dbReference type="Pfam" id="PF16258">
    <property type="entry name" value="DUF4912"/>
    <property type="match status" value="1"/>
</dbReference>
<dbReference type="Proteomes" id="UP000528322">
    <property type="component" value="Unassembled WGS sequence"/>
</dbReference>
<proteinExistence type="predicted"/>
<dbReference type="RefSeq" id="WP_183733433.1">
    <property type="nucleotide sequence ID" value="NZ_JACHID010000013.1"/>
</dbReference>
<dbReference type="EMBL" id="JACHID010000013">
    <property type="protein sequence ID" value="MBB5022607.1"/>
    <property type="molecule type" value="Genomic_DNA"/>
</dbReference>
<reference evidence="2 3" key="1">
    <citation type="submission" date="2020-08" db="EMBL/GenBank/DDBJ databases">
        <title>Genomic Encyclopedia of Type Strains, Phase IV (KMG-IV): sequencing the most valuable type-strain genomes for metagenomic binning, comparative biology and taxonomic classification.</title>
        <authorList>
            <person name="Goeker M."/>
        </authorList>
    </citation>
    <scope>NUCLEOTIDE SEQUENCE [LARGE SCALE GENOMIC DNA]</scope>
    <source>
        <strain evidence="2 3">DSM 22071</strain>
    </source>
</reference>
<feature type="region of interest" description="Disordered" evidence="1">
    <location>
        <begin position="219"/>
        <end position="243"/>
    </location>
</feature>
<evidence type="ECO:0008006" key="4">
    <source>
        <dbReference type="Google" id="ProtNLM"/>
    </source>
</evidence>
<dbReference type="AlphaFoldDB" id="A0A7W8DHQ5"/>
<evidence type="ECO:0000256" key="1">
    <source>
        <dbReference type="SAM" id="MobiDB-lite"/>
    </source>
</evidence>
<protein>
    <recommendedName>
        <fullName evidence="4">DUF4912 domain-containing protein</fullName>
    </recommendedName>
</protein>
<dbReference type="InterPro" id="IPR032585">
    <property type="entry name" value="DUF4912"/>
</dbReference>
<organism evidence="2 3">
    <name type="scientific">Desulfurispira natronophila</name>
    <dbReference type="NCBI Taxonomy" id="682562"/>
    <lineage>
        <taxon>Bacteria</taxon>
        <taxon>Pseudomonadati</taxon>
        <taxon>Chrysiogenota</taxon>
        <taxon>Chrysiogenia</taxon>
        <taxon>Chrysiogenales</taxon>
        <taxon>Chrysiogenaceae</taxon>
        <taxon>Desulfurispira</taxon>
    </lineage>
</organism>
<comment type="caution">
    <text evidence="2">The sequence shown here is derived from an EMBL/GenBank/DDBJ whole genome shotgun (WGS) entry which is preliminary data.</text>
</comment>
<gene>
    <name evidence="2" type="ORF">HNR37_001945</name>
</gene>
<evidence type="ECO:0000313" key="3">
    <source>
        <dbReference type="Proteomes" id="UP000528322"/>
    </source>
</evidence>
<keyword evidence="3" id="KW-1185">Reference proteome</keyword>